<feature type="domain" description="SNF2 N-terminal" evidence="4">
    <location>
        <begin position="22"/>
        <end position="90"/>
    </location>
</feature>
<evidence type="ECO:0000256" key="1">
    <source>
        <dbReference type="ARBA" id="ARBA00022741"/>
    </source>
</evidence>
<dbReference type="Proteomes" id="UP000005206">
    <property type="component" value="Chromosome 6"/>
</dbReference>
<keyword evidence="1" id="KW-0547">Nucleotide-binding</keyword>
<evidence type="ECO:0000313" key="6">
    <source>
        <dbReference type="Proteomes" id="UP000005206"/>
    </source>
</evidence>
<evidence type="ECO:0000259" key="4">
    <source>
        <dbReference type="Pfam" id="PF00176"/>
    </source>
</evidence>
<dbReference type="STRING" id="660122.C7ZAD5"/>
<dbReference type="RefSeq" id="XP_003044969.1">
    <property type="nucleotide sequence ID" value="XM_003044923.1"/>
</dbReference>
<dbReference type="InterPro" id="IPR038718">
    <property type="entry name" value="SNF2-like_sf"/>
</dbReference>
<dbReference type="HOGENOM" id="CLU_953442_0_0_1"/>
<feature type="region of interest" description="Disordered" evidence="3">
    <location>
        <begin position="1"/>
        <end position="20"/>
    </location>
</feature>
<dbReference type="VEuPathDB" id="FungiDB:NECHADRAFT_82061"/>
<evidence type="ECO:0000256" key="2">
    <source>
        <dbReference type="ARBA" id="ARBA00022840"/>
    </source>
</evidence>
<keyword evidence="2" id="KW-0067">ATP-binding</keyword>
<dbReference type="Gene3D" id="3.40.50.10810">
    <property type="entry name" value="Tandem AAA-ATPase domain"/>
    <property type="match status" value="1"/>
</dbReference>
<dbReference type="OrthoDB" id="5244662at2759"/>
<dbReference type="GeneID" id="9672151"/>
<dbReference type="Pfam" id="PF00176">
    <property type="entry name" value="SNF2-rel_dom"/>
    <property type="match status" value="1"/>
</dbReference>
<protein>
    <recommendedName>
        <fullName evidence="4">SNF2 N-terminal domain-containing protein</fullName>
    </recommendedName>
</protein>
<dbReference type="InParanoid" id="C7ZAD5"/>
<dbReference type="AlphaFoldDB" id="C7ZAD5"/>
<dbReference type="InterPro" id="IPR000330">
    <property type="entry name" value="SNF2_N"/>
</dbReference>
<sequence length="292" mass="32967">MNTRTSTATVAMGPRLRREHSKRKSLFSSFGNARLNWVTCDKGHAAKNPCSTTNKLVRALDREALLIVSAKPLLNHLRDFWGYVNLIWRHEWPFTHDGESEPISPETFYNDDAWDTIKTGEEFKKLGMARLLGQVPECLDLTRLHELALQLSPREEKLRQEYIAYVQGGRGPLFLLHLQPFQTLPRSSTGPFLLKPLSGHNIFQGATSQVLNGSGLRVLSLLTTNISFYLLTQPNRRNVKHRGDTEAMKILAEQKLAHFMPMDGNEDEVGEFKPADGGWAQQGCEGPYPLTT</sequence>
<gene>
    <name evidence="5" type="ORF">NECHADRAFT_82061</name>
</gene>
<dbReference type="EMBL" id="GG698912">
    <property type="protein sequence ID" value="EEU39256.1"/>
    <property type="molecule type" value="Genomic_DNA"/>
</dbReference>
<reference evidence="5 6" key="1">
    <citation type="journal article" date="2009" name="PLoS Genet.">
        <title>The genome of Nectria haematococca: contribution of supernumerary chromosomes to gene expansion.</title>
        <authorList>
            <person name="Coleman J.J."/>
            <person name="Rounsley S.D."/>
            <person name="Rodriguez-Carres M."/>
            <person name="Kuo A."/>
            <person name="Wasmann C.C."/>
            <person name="Grimwood J."/>
            <person name="Schmutz J."/>
            <person name="Taga M."/>
            <person name="White G.J."/>
            <person name="Zhou S."/>
            <person name="Schwartz D.C."/>
            <person name="Freitag M."/>
            <person name="Ma L.J."/>
            <person name="Danchin E.G."/>
            <person name="Henrissat B."/>
            <person name="Coutinho P.M."/>
            <person name="Nelson D.R."/>
            <person name="Straney D."/>
            <person name="Napoli C.A."/>
            <person name="Barker B.M."/>
            <person name="Gribskov M."/>
            <person name="Rep M."/>
            <person name="Kroken S."/>
            <person name="Molnar I."/>
            <person name="Rensing C."/>
            <person name="Kennell J.C."/>
            <person name="Zamora J."/>
            <person name="Farman M.L."/>
            <person name="Selker E.U."/>
            <person name="Salamov A."/>
            <person name="Shapiro H."/>
            <person name="Pangilinan J."/>
            <person name="Lindquist E."/>
            <person name="Lamers C."/>
            <person name="Grigoriev I.V."/>
            <person name="Geiser D.M."/>
            <person name="Covert S.F."/>
            <person name="Temporini E."/>
            <person name="Vanetten H.D."/>
        </authorList>
    </citation>
    <scope>NUCLEOTIDE SEQUENCE [LARGE SCALE GENOMIC DNA]</scope>
    <source>
        <strain evidence="6">ATCC MYA-4622 / CBS 123669 / FGSC 9596 / NRRL 45880 / 77-13-4</strain>
    </source>
</reference>
<evidence type="ECO:0000313" key="5">
    <source>
        <dbReference type="EMBL" id="EEU39256.1"/>
    </source>
</evidence>
<dbReference type="GO" id="GO:0005524">
    <property type="term" value="F:ATP binding"/>
    <property type="evidence" value="ECO:0007669"/>
    <property type="project" value="InterPro"/>
</dbReference>
<dbReference type="KEGG" id="nhe:NECHADRAFT_82061"/>
<name>C7ZAD5_FUSV7</name>
<accession>C7ZAD5</accession>
<proteinExistence type="predicted"/>
<keyword evidence="6" id="KW-1185">Reference proteome</keyword>
<organism evidence="5 6">
    <name type="scientific">Fusarium vanettenii (strain ATCC MYA-4622 / CBS 123669 / FGSC 9596 / NRRL 45880 / 77-13-4)</name>
    <name type="common">Fusarium solani subsp. pisi</name>
    <dbReference type="NCBI Taxonomy" id="660122"/>
    <lineage>
        <taxon>Eukaryota</taxon>
        <taxon>Fungi</taxon>
        <taxon>Dikarya</taxon>
        <taxon>Ascomycota</taxon>
        <taxon>Pezizomycotina</taxon>
        <taxon>Sordariomycetes</taxon>
        <taxon>Hypocreomycetidae</taxon>
        <taxon>Hypocreales</taxon>
        <taxon>Nectriaceae</taxon>
        <taxon>Fusarium</taxon>
        <taxon>Fusarium solani species complex</taxon>
        <taxon>Fusarium vanettenii</taxon>
    </lineage>
</organism>
<evidence type="ECO:0000256" key="3">
    <source>
        <dbReference type="SAM" id="MobiDB-lite"/>
    </source>
</evidence>